<sequence length="203" mass="21272">MEGSASTPNLLVRLRADGSVAEEVPLPDGVAAAVTTNGIEGVAVTGSGSGEQVWVAIQRELRGDPKGLVRIGRYTVATKKWAWLAYPLDAAPSGGWVGLSELVAVDSDTFAVVERDNRRGPAAQVKRVYVFDVPAGFGSGLPTVTKRLAADLLPLLRAGNGWVQDKVEGLAIGGDGRTYAVTDNDGVDDSTGETVFLRLGRLL</sequence>
<comment type="caution">
    <text evidence="2">The sequence shown here is derived from an EMBL/GenBank/DDBJ whole genome shotgun (WGS) entry which is preliminary data.</text>
</comment>
<evidence type="ECO:0000259" key="1">
    <source>
        <dbReference type="Pfam" id="PF13449"/>
    </source>
</evidence>
<gene>
    <name evidence="2" type="ORF">Prum_060240</name>
</gene>
<protein>
    <recommendedName>
        <fullName evidence="1">Phytase-like domain-containing protein</fullName>
    </recommendedName>
</protein>
<evidence type="ECO:0000313" key="3">
    <source>
        <dbReference type="Proteomes" id="UP000482960"/>
    </source>
</evidence>
<proteinExistence type="predicted"/>
<evidence type="ECO:0000313" key="2">
    <source>
        <dbReference type="EMBL" id="GFJ92382.1"/>
    </source>
</evidence>
<dbReference type="EMBL" id="BLPG01000001">
    <property type="protein sequence ID" value="GFJ92382.1"/>
    <property type="molecule type" value="Genomic_DNA"/>
</dbReference>
<dbReference type="Pfam" id="PF13449">
    <property type="entry name" value="Phytase-like"/>
    <property type="match status" value="1"/>
</dbReference>
<feature type="domain" description="Phytase-like" evidence="1">
    <location>
        <begin position="2"/>
        <end position="185"/>
    </location>
</feature>
<keyword evidence="3" id="KW-1185">Reference proteome</keyword>
<dbReference type="InterPro" id="IPR027372">
    <property type="entry name" value="Phytase-like_dom"/>
</dbReference>
<dbReference type="RefSeq" id="WP_218577370.1">
    <property type="nucleotide sequence ID" value="NZ_BAABJB010000013.1"/>
</dbReference>
<name>A0A6V8L541_9ACTN</name>
<reference evidence="2 3" key="2">
    <citation type="submission" date="2020-03" db="EMBL/GenBank/DDBJ databases">
        <authorList>
            <person name="Ichikawa N."/>
            <person name="Kimura A."/>
            <person name="Kitahashi Y."/>
            <person name="Uohara A."/>
        </authorList>
    </citation>
    <scope>NUCLEOTIDE SEQUENCE [LARGE SCALE GENOMIC DNA]</scope>
    <source>
        <strain evidence="2 3">NBRC 108638</strain>
    </source>
</reference>
<dbReference type="Proteomes" id="UP000482960">
    <property type="component" value="Unassembled WGS sequence"/>
</dbReference>
<organism evidence="2 3">
    <name type="scientific">Phytohabitans rumicis</name>
    <dbReference type="NCBI Taxonomy" id="1076125"/>
    <lineage>
        <taxon>Bacteria</taxon>
        <taxon>Bacillati</taxon>
        <taxon>Actinomycetota</taxon>
        <taxon>Actinomycetes</taxon>
        <taxon>Micromonosporales</taxon>
        <taxon>Micromonosporaceae</taxon>
    </lineage>
</organism>
<dbReference type="AlphaFoldDB" id="A0A6V8L541"/>
<accession>A0A6V8L541</accession>
<reference evidence="2 3" key="1">
    <citation type="submission" date="2020-03" db="EMBL/GenBank/DDBJ databases">
        <title>Whole genome shotgun sequence of Phytohabitans rumicis NBRC 108638.</title>
        <authorList>
            <person name="Komaki H."/>
            <person name="Tamura T."/>
        </authorList>
    </citation>
    <scope>NUCLEOTIDE SEQUENCE [LARGE SCALE GENOMIC DNA]</scope>
    <source>
        <strain evidence="2 3">NBRC 108638</strain>
    </source>
</reference>